<dbReference type="KEGG" id="muo:115482279"/>
<dbReference type="Proteomes" id="UP000515156">
    <property type="component" value="Chromosome 12"/>
</dbReference>
<dbReference type="RefSeq" id="XP_030077805.1">
    <property type="nucleotide sequence ID" value="XM_030221945.1"/>
</dbReference>
<keyword evidence="1" id="KW-0813">Transport</keyword>
<dbReference type="GO" id="GO:0034361">
    <property type="term" value="C:very-low-density lipoprotein particle"/>
    <property type="evidence" value="ECO:0007669"/>
    <property type="project" value="TreeGrafter"/>
</dbReference>
<dbReference type="GeneID" id="115482279"/>
<dbReference type="GO" id="GO:0033700">
    <property type="term" value="P:phospholipid efflux"/>
    <property type="evidence" value="ECO:0007669"/>
    <property type="project" value="TreeGrafter"/>
</dbReference>
<evidence type="ECO:0000313" key="7">
    <source>
        <dbReference type="RefSeq" id="XP_030077805.1"/>
    </source>
</evidence>
<dbReference type="Gene3D" id="1.20.120.20">
    <property type="entry name" value="Apolipoprotein"/>
    <property type="match status" value="1"/>
</dbReference>
<evidence type="ECO:0000256" key="3">
    <source>
        <dbReference type="ARBA" id="ARBA00022850"/>
    </source>
</evidence>
<dbReference type="PANTHER" id="PTHR18976">
    <property type="entry name" value="APOLIPOPROTEIN"/>
    <property type="match status" value="1"/>
</dbReference>
<dbReference type="InterPro" id="IPR050163">
    <property type="entry name" value="Apolipoprotein_A1/A4/E"/>
</dbReference>
<name>A0A6P7ZWR3_9AMPH</name>
<keyword evidence="3" id="KW-0345">HDL</keyword>
<dbReference type="GO" id="GO:1903561">
    <property type="term" value="C:extracellular vesicle"/>
    <property type="evidence" value="ECO:0007669"/>
    <property type="project" value="TreeGrafter"/>
</dbReference>
<dbReference type="GO" id="GO:0034362">
    <property type="term" value="C:low-density lipoprotein particle"/>
    <property type="evidence" value="ECO:0007669"/>
    <property type="project" value="TreeGrafter"/>
</dbReference>
<gene>
    <name evidence="7" type="primary">APOA1</name>
</gene>
<dbReference type="GO" id="GO:0060228">
    <property type="term" value="F:phosphatidylcholine-sterol O-acyltransferase activator activity"/>
    <property type="evidence" value="ECO:0007669"/>
    <property type="project" value="TreeGrafter"/>
</dbReference>
<proteinExistence type="predicted"/>
<evidence type="ECO:0000256" key="4">
    <source>
        <dbReference type="ARBA" id="ARBA00023055"/>
    </source>
</evidence>
<protein>
    <submittedName>
        <fullName evidence="7">Apolipoprotein A-I</fullName>
    </submittedName>
</protein>
<feature type="signal peptide" evidence="5">
    <location>
        <begin position="1"/>
        <end position="18"/>
    </location>
</feature>
<evidence type="ECO:0000313" key="6">
    <source>
        <dbReference type="Proteomes" id="UP000515156"/>
    </source>
</evidence>
<reference evidence="7" key="1">
    <citation type="submission" date="2025-08" db="UniProtKB">
        <authorList>
            <consortium name="RefSeq"/>
        </authorList>
    </citation>
    <scope>IDENTIFICATION</scope>
</reference>
<accession>A0A6P7ZWR3</accession>
<dbReference type="GO" id="GO:0005543">
    <property type="term" value="F:phospholipid binding"/>
    <property type="evidence" value="ECO:0007669"/>
    <property type="project" value="TreeGrafter"/>
</dbReference>
<keyword evidence="2" id="KW-0677">Repeat</keyword>
<dbReference type="AlphaFoldDB" id="A0A6P7ZWR3"/>
<keyword evidence="5" id="KW-0732">Signal</keyword>
<evidence type="ECO:0000256" key="1">
    <source>
        <dbReference type="ARBA" id="ARBA00022448"/>
    </source>
</evidence>
<dbReference type="PANTHER" id="PTHR18976:SF11">
    <property type="entry name" value="APOLIPOPROTEIN A-I"/>
    <property type="match status" value="1"/>
</dbReference>
<feature type="chain" id="PRO_5027789768" evidence="5">
    <location>
        <begin position="19"/>
        <end position="240"/>
    </location>
</feature>
<dbReference type="OrthoDB" id="8727817at2759"/>
<keyword evidence="6" id="KW-1185">Reference proteome</keyword>
<dbReference type="GO" id="GO:0120020">
    <property type="term" value="F:cholesterol transfer activity"/>
    <property type="evidence" value="ECO:0007669"/>
    <property type="project" value="TreeGrafter"/>
</dbReference>
<dbReference type="GO" id="GO:0034364">
    <property type="term" value="C:high-density lipoprotein particle"/>
    <property type="evidence" value="ECO:0007669"/>
    <property type="project" value="UniProtKB-KW"/>
</dbReference>
<organism evidence="6 7">
    <name type="scientific">Microcaecilia unicolor</name>
    <dbReference type="NCBI Taxonomy" id="1415580"/>
    <lineage>
        <taxon>Eukaryota</taxon>
        <taxon>Metazoa</taxon>
        <taxon>Chordata</taxon>
        <taxon>Craniata</taxon>
        <taxon>Vertebrata</taxon>
        <taxon>Euteleostomi</taxon>
        <taxon>Amphibia</taxon>
        <taxon>Gymnophiona</taxon>
        <taxon>Siphonopidae</taxon>
        <taxon>Microcaecilia</taxon>
    </lineage>
</organism>
<keyword evidence="4" id="KW-0445">Lipid transport</keyword>
<dbReference type="CTD" id="335"/>
<sequence>MKLVAAIFTLLFLPGTQARYLWMNEEPQTPTDRFKELVSGYLKKIHELGKEKLTQLEASDFGRGLDLQIAEKFDDFSSNVVNLGKKVQPYVENVRKRVEKELLGDLSSVEEKINPIVEQFHQRWSDQVTIYQEKVTSLYQQLQQQAKENIDTVREKIRPLAEEFRDKLRAEADVLRVDLAPVTEEIRRKRKELQEKAKTINTFLDQLKPLVHKAKTLFQDSFKTIEEIIKSEMPWLPHHK</sequence>
<evidence type="ECO:0000256" key="2">
    <source>
        <dbReference type="ARBA" id="ARBA00022737"/>
    </source>
</evidence>
<dbReference type="GO" id="GO:0033344">
    <property type="term" value="P:cholesterol efflux"/>
    <property type="evidence" value="ECO:0007669"/>
    <property type="project" value="TreeGrafter"/>
</dbReference>
<dbReference type="GO" id="GO:0042627">
    <property type="term" value="C:chylomicron"/>
    <property type="evidence" value="ECO:0007669"/>
    <property type="project" value="TreeGrafter"/>
</dbReference>
<evidence type="ECO:0000256" key="5">
    <source>
        <dbReference type="SAM" id="SignalP"/>
    </source>
</evidence>
<dbReference type="SUPFAM" id="SSF58113">
    <property type="entry name" value="Apolipoprotein A-I"/>
    <property type="match status" value="1"/>
</dbReference>
<dbReference type="InParanoid" id="A0A6P7ZWR3"/>
<dbReference type="GO" id="GO:0055090">
    <property type="term" value="P:acylglycerol homeostasis"/>
    <property type="evidence" value="ECO:0007669"/>
    <property type="project" value="TreeGrafter"/>
</dbReference>
<dbReference type="GO" id="GO:0008203">
    <property type="term" value="P:cholesterol metabolic process"/>
    <property type="evidence" value="ECO:0007669"/>
    <property type="project" value="TreeGrafter"/>
</dbReference>